<proteinExistence type="predicted"/>
<evidence type="ECO:0000313" key="12">
    <source>
        <dbReference type="Proteomes" id="UP000749559"/>
    </source>
</evidence>
<comment type="caution">
    <text evidence="11">The sequence shown here is derived from an EMBL/GenBank/DDBJ whole genome shotgun (WGS) entry which is preliminary data.</text>
</comment>
<dbReference type="Gene3D" id="3.30.160.60">
    <property type="entry name" value="Classic Zinc Finger"/>
    <property type="match status" value="2"/>
</dbReference>
<accession>A0A8S4MZA4</accession>
<dbReference type="InterPro" id="IPR005559">
    <property type="entry name" value="CG-1_dom"/>
</dbReference>
<dbReference type="InterPro" id="IPR000210">
    <property type="entry name" value="BTB/POZ_dom"/>
</dbReference>
<evidence type="ECO:0000256" key="3">
    <source>
        <dbReference type="ARBA" id="ARBA00022737"/>
    </source>
</evidence>
<feature type="domain" description="BTB" evidence="9">
    <location>
        <begin position="26"/>
        <end position="101"/>
    </location>
</feature>
<dbReference type="Pfam" id="PF00651">
    <property type="entry name" value="BTB"/>
    <property type="match status" value="1"/>
</dbReference>
<dbReference type="Proteomes" id="UP000749559">
    <property type="component" value="Unassembled WGS sequence"/>
</dbReference>
<dbReference type="PANTHER" id="PTHR24394:SF29">
    <property type="entry name" value="MYONEURIN"/>
    <property type="match status" value="1"/>
</dbReference>
<dbReference type="GO" id="GO:0008270">
    <property type="term" value="F:zinc ion binding"/>
    <property type="evidence" value="ECO:0007669"/>
    <property type="project" value="UniProtKB-KW"/>
</dbReference>
<comment type="subcellular location">
    <subcellularLocation>
        <location evidence="1">Nucleus</location>
    </subcellularLocation>
</comment>
<evidence type="ECO:0000256" key="2">
    <source>
        <dbReference type="ARBA" id="ARBA00022723"/>
    </source>
</evidence>
<dbReference type="SUPFAM" id="SSF57667">
    <property type="entry name" value="beta-beta-alpha zinc fingers"/>
    <property type="match status" value="1"/>
</dbReference>
<dbReference type="PROSITE" id="PS00028">
    <property type="entry name" value="ZINC_FINGER_C2H2_1"/>
    <property type="match status" value="1"/>
</dbReference>
<feature type="domain" description="C2H2-type" evidence="10">
    <location>
        <begin position="248"/>
        <end position="271"/>
    </location>
</feature>
<dbReference type="InterPro" id="IPR036236">
    <property type="entry name" value="Znf_C2H2_sf"/>
</dbReference>
<reference evidence="11" key="1">
    <citation type="submission" date="2022-03" db="EMBL/GenBank/DDBJ databases">
        <authorList>
            <person name="Martin C."/>
        </authorList>
    </citation>
    <scope>NUCLEOTIDE SEQUENCE</scope>
</reference>
<dbReference type="OrthoDB" id="6099896at2759"/>
<feature type="region of interest" description="Disordered" evidence="8">
    <location>
        <begin position="435"/>
        <end position="493"/>
    </location>
</feature>
<dbReference type="GO" id="GO:0000981">
    <property type="term" value="F:DNA-binding transcription factor activity, RNA polymerase II-specific"/>
    <property type="evidence" value="ECO:0007669"/>
    <property type="project" value="TreeGrafter"/>
</dbReference>
<dbReference type="Gene3D" id="3.30.710.10">
    <property type="entry name" value="Potassium Channel Kv1.1, Chain A"/>
    <property type="match status" value="1"/>
</dbReference>
<evidence type="ECO:0000259" key="10">
    <source>
        <dbReference type="PROSITE" id="PS50157"/>
    </source>
</evidence>
<evidence type="ECO:0000256" key="6">
    <source>
        <dbReference type="ARBA" id="ARBA00023242"/>
    </source>
</evidence>
<dbReference type="PROSITE" id="PS50097">
    <property type="entry name" value="BTB"/>
    <property type="match status" value="1"/>
</dbReference>
<organism evidence="11 12">
    <name type="scientific">Owenia fusiformis</name>
    <name type="common">Polychaete worm</name>
    <dbReference type="NCBI Taxonomy" id="6347"/>
    <lineage>
        <taxon>Eukaryota</taxon>
        <taxon>Metazoa</taxon>
        <taxon>Spiralia</taxon>
        <taxon>Lophotrochozoa</taxon>
        <taxon>Annelida</taxon>
        <taxon>Polychaeta</taxon>
        <taxon>Sedentaria</taxon>
        <taxon>Canalipalpata</taxon>
        <taxon>Sabellida</taxon>
        <taxon>Oweniida</taxon>
        <taxon>Oweniidae</taxon>
        <taxon>Owenia</taxon>
    </lineage>
</organism>
<keyword evidence="12" id="KW-1185">Reference proteome</keyword>
<evidence type="ECO:0000256" key="7">
    <source>
        <dbReference type="PROSITE-ProRule" id="PRU00042"/>
    </source>
</evidence>
<dbReference type="GO" id="GO:0005634">
    <property type="term" value="C:nucleus"/>
    <property type="evidence" value="ECO:0007669"/>
    <property type="project" value="UniProtKB-SubCell"/>
</dbReference>
<evidence type="ECO:0000256" key="5">
    <source>
        <dbReference type="ARBA" id="ARBA00022833"/>
    </source>
</evidence>
<feature type="region of interest" description="Disordered" evidence="8">
    <location>
        <begin position="155"/>
        <end position="182"/>
    </location>
</feature>
<keyword evidence="4 7" id="KW-0863">Zinc-finger</keyword>
<dbReference type="PROSITE" id="PS50157">
    <property type="entry name" value="ZINC_FINGER_C2H2_2"/>
    <property type="match status" value="1"/>
</dbReference>
<dbReference type="GO" id="GO:0003677">
    <property type="term" value="F:DNA binding"/>
    <property type="evidence" value="ECO:0007669"/>
    <property type="project" value="InterPro"/>
</dbReference>
<protein>
    <submittedName>
        <fullName evidence="11">Uncharacterized protein</fullName>
    </submittedName>
</protein>
<dbReference type="AlphaFoldDB" id="A0A8S4MZA4"/>
<keyword evidence="6" id="KW-0539">Nucleus</keyword>
<dbReference type="SMART" id="SM00225">
    <property type="entry name" value="BTB"/>
    <property type="match status" value="1"/>
</dbReference>
<dbReference type="PANTHER" id="PTHR24394">
    <property type="entry name" value="ZINC FINGER PROTEIN"/>
    <property type="match status" value="1"/>
</dbReference>
<keyword evidence="5" id="KW-0862">Zinc</keyword>
<evidence type="ECO:0000259" key="9">
    <source>
        <dbReference type="PROSITE" id="PS50097"/>
    </source>
</evidence>
<gene>
    <name evidence="11" type="ORF">OFUS_LOCUS1755</name>
</gene>
<feature type="compositionally biased region" description="Polar residues" evidence="8">
    <location>
        <begin position="450"/>
        <end position="462"/>
    </location>
</feature>
<dbReference type="Pfam" id="PF03859">
    <property type="entry name" value="CG-1"/>
    <property type="match status" value="2"/>
</dbReference>
<keyword evidence="2" id="KW-0479">Metal-binding</keyword>
<dbReference type="InterPro" id="IPR013087">
    <property type="entry name" value="Znf_C2H2_type"/>
</dbReference>
<dbReference type="SUPFAM" id="SSF54695">
    <property type="entry name" value="POZ domain"/>
    <property type="match status" value="1"/>
</dbReference>
<dbReference type="EMBL" id="CAIIXF020000001">
    <property type="protein sequence ID" value="CAH1774257.1"/>
    <property type="molecule type" value="Genomic_DNA"/>
</dbReference>
<name>A0A8S4MZA4_OWEFU</name>
<evidence type="ECO:0000256" key="4">
    <source>
        <dbReference type="ARBA" id="ARBA00022771"/>
    </source>
</evidence>
<evidence type="ECO:0000256" key="8">
    <source>
        <dbReference type="SAM" id="MobiDB-lite"/>
    </source>
</evidence>
<evidence type="ECO:0000256" key="1">
    <source>
        <dbReference type="ARBA" id="ARBA00004123"/>
    </source>
</evidence>
<keyword evidence="3" id="KW-0677">Repeat</keyword>
<dbReference type="InterPro" id="IPR011333">
    <property type="entry name" value="SKP1/BTB/POZ_sf"/>
</dbReference>
<dbReference type="SMART" id="SM00355">
    <property type="entry name" value="ZnF_C2H2"/>
    <property type="match status" value="3"/>
</dbReference>
<evidence type="ECO:0000313" key="11">
    <source>
        <dbReference type="EMBL" id="CAH1774257.1"/>
    </source>
</evidence>
<sequence length="806" mass="90713">MGGVLKTNTPDLMKKLSQMQESDIMCDLAIRLQDGIDFHVHRLLFCALSTMIMETCADLPPDHVNDPKAPWILDFTGTGLTVETMSNVVHYVYGRTIDLEGKEKIDEMKQAASILGMPTLIRVCEQQNRVAKVSQNKVLNMKDIIAKKMLVTPPTSAKKSRMESETDIPDFPGFEEPSNSGVRKIPQRKRNYCAECNVYFKSSDQHIEHMKRHRKKSVCNKCGRIFAKREWLDDHLRTCGIKRCRERYNCIQCNKYFHSAQSLGEHIDQKHKEFSDDDTDALLMDDEAELQTTKKRLRVEHPKQLFIDGEAIICEKDNTEWPLSSYTVYLRNFDKVNVSTKPPNRPKGGDMFVFNTTQMTDHEWRLDGYDWKKQTKSQAKTLTKVHYIGDDQAVELSAFRNPAAPNRIASVPSSGVQKKVTNESRTLHLIGDHTFAATPSDSDATKELSVESQQTDNAVASDNDTHVADETTAAPDDETIAAGGDTAVDDTNDVSAVPTDEIIIENTAEVDNAAAKVISEVIPENIVEQSVHTSFQPVHKGNGAILIGNDNRMLVNRECASFLSNLDESIISLRPPLKPLGGEMYVFSRNHLHDKDWRCDGYNWVNTGLRSKTWVRKIQFNIKTQGPDGKPLKHGSSAFRKMEYTLVSDDTLILVHYLGDESVYVPMGHGNSKKRFVEHQRTRPSMLHKIKTLTENNTSSSVFNVLSSPAGALPVSEITLEPEVVAPRSLKQVQNHKYTKKKKDRDAAAAKNIVHIMQTEDSRTMEAGSQIADCVTISSTQYQKDQTAQQVQQPFIVFSTNVDQTQ</sequence>